<dbReference type="AlphaFoldDB" id="D0L286"/>
<gene>
    <name evidence="1" type="ordered locus">Gbro_0647</name>
</gene>
<dbReference type="KEGG" id="gbr:Gbro_0647"/>
<accession>D0L286</accession>
<dbReference type="EMBL" id="CP001802">
    <property type="protein sequence ID" value="ACY19973.1"/>
    <property type="molecule type" value="Genomic_DNA"/>
</dbReference>
<proteinExistence type="predicted"/>
<reference evidence="1 2" key="2">
    <citation type="journal article" date="2010" name="Stand. Genomic Sci.">
        <title>Complete genome sequence of Gordonia bronchialis type strain (3410).</title>
        <authorList>
            <person name="Ivanova N."/>
            <person name="Sikorski J."/>
            <person name="Jando M."/>
            <person name="Lapidus A."/>
            <person name="Nolan M."/>
            <person name="Lucas S."/>
            <person name="Del Rio T.G."/>
            <person name="Tice H."/>
            <person name="Copeland A."/>
            <person name="Cheng J.F."/>
            <person name="Chen F."/>
            <person name="Bruce D."/>
            <person name="Goodwin L."/>
            <person name="Pitluck S."/>
            <person name="Mavromatis K."/>
            <person name="Ovchinnikova G."/>
            <person name="Pati A."/>
            <person name="Chen A."/>
            <person name="Palaniappan K."/>
            <person name="Land M."/>
            <person name="Hauser L."/>
            <person name="Chang Y.J."/>
            <person name="Jeffries C.D."/>
            <person name="Chain P."/>
            <person name="Saunders E."/>
            <person name="Han C."/>
            <person name="Detter J.C."/>
            <person name="Brettin T."/>
            <person name="Rohde M."/>
            <person name="Goker M."/>
            <person name="Bristow J."/>
            <person name="Eisen J.A."/>
            <person name="Markowitz V."/>
            <person name="Hugenholtz P."/>
            <person name="Klenk H.P."/>
            <person name="Kyrpides N.C."/>
        </authorList>
    </citation>
    <scope>NUCLEOTIDE SEQUENCE [LARGE SCALE GENOMIC DNA]</scope>
    <source>
        <strain evidence="2">ATCC 25592 / DSM 43247 / BCRC 13721 / JCM 3198 / KCTC 3076 / NBRC 16047 / NCTC 10667</strain>
    </source>
</reference>
<protein>
    <submittedName>
        <fullName evidence="1">Uncharacterized protein</fullName>
    </submittedName>
</protein>
<organism evidence="1 2">
    <name type="scientific">Gordonia bronchialis (strain ATCC 25592 / DSM 43247 / BCRC 13721 / JCM 3198 / KCTC 3076 / NBRC 16047 / NCTC 10667)</name>
    <name type="common">Rhodococcus bronchialis</name>
    <dbReference type="NCBI Taxonomy" id="526226"/>
    <lineage>
        <taxon>Bacteria</taxon>
        <taxon>Bacillati</taxon>
        <taxon>Actinomycetota</taxon>
        <taxon>Actinomycetes</taxon>
        <taxon>Mycobacteriales</taxon>
        <taxon>Gordoniaceae</taxon>
        <taxon>Gordonia</taxon>
    </lineage>
</organism>
<keyword evidence="2" id="KW-1185">Reference proteome</keyword>
<dbReference type="RefSeq" id="WP_012832560.1">
    <property type="nucleotide sequence ID" value="NC_013441.1"/>
</dbReference>
<dbReference type="Proteomes" id="UP000001219">
    <property type="component" value="Chromosome"/>
</dbReference>
<name>D0L286_GORB4</name>
<dbReference type="HOGENOM" id="CLU_3118348_0_0_11"/>
<sequence length="50" mass="5229">MTYAAGTAPILATVPAGSAISDIVVDPKDGTVYGTQHQSGKLTVLRLMRR</sequence>
<evidence type="ECO:0000313" key="2">
    <source>
        <dbReference type="Proteomes" id="UP000001219"/>
    </source>
</evidence>
<reference evidence="2" key="1">
    <citation type="submission" date="2009-10" db="EMBL/GenBank/DDBJ databases">
        <title>The complete chromosome of Gordonia bronchialis DSM 43247.</title>
        <authorList>
            <consortium name="US DOE Joint Genome Institute (JGI-PGF)"/>
            <person name="Lucas S."/>
            <person name="Copeland A."/>
            <person name="Lapidus A."/>
            <person name="Glavina del Rio T."/>
            <person name="Dalin E."/>
            <person name="Tice H."/>
            <person name="Bruce D."/>
            <person name="Goodwin L."/>
            <person name="Pitluck S."/>
            <person name="Kyrpides N."/>
            <person name="Mavromatis K."/>
            <person name="Ivanova N."/>
            <person name="Ovchinnikova G."/>
            <person name="Saunders E."/>
            <person name="Brettin T."/>
            <person name="Detter J.C."/>
            <person name="Han C."/>
            <person name="Larimer F."/>
            <person name="Land M."/>
            <person name="Hauser L."/>
            <person name="Markowitz V."/>
            <person name="Cheng J.-F."/>
            <person name="Hugenholtz P."/>
            <person name="Woyke T."/>
            <person name="Wu D."/>
            <person name="Jando M."/>
            <person name="Schneider S."/>
            <person name="Goeker M."/>
            <person name="Klenk H.-P."/>
            <person name="Eisen J.A."/>
        </authorList>
    </citation>
    <scope>NUCLEOTIDE SEQUENCE [LARGE SCALE GENOMIC DNA]</scope>
    <source>
        <strain evidence="2">ATCC 25592 / DSM 43247 / BCRC 13721 / JCM 3198 / KCTC 3076 / NBRC 16047 / NCTC 10667</strain>
    </source>
</reference>
<evidence type="ECO:0000313" key="1">
    <source>
        <dbReference type="EMBL" id="ACY19973.1"/>
    </source>
</evidence>